<dbReference type="PROSITE" id="PS00624">
    <property type="entry name" value="GMC_OXRED_2"/>
    <property type="match status" value="1"/>
</dbReference>
<dbReference type="InterPro" id="IPR007867">
    <property type="entry name" value="GMC_OxRtase_C"/>
</dbReference>
<keyword evidence="19" id="KW-1185">Reference proteome</keyword>
<evidence type="ECO:0000256" key="15">
    <source>
        <dbReference type="SAM" id="SignalP"/>
    </source>
</evidence>
<reference evidence="18 19" key="3">
    <citation type="journal article" date="2010" name="BMC Genomics">
        <title>Transcriptome sequencing and comparative analysis of cucumber flowers with different sex types.</title>
        <authorList>
            <person name="Guo S."/>
            <person name="Zheng Y."/>
            <person name="Joung J.G."/>
            <person name="Liu S."/>
            <person name="Zhang Z."/>
            <person name="Crasta O.R."/>
            <person name="Sobral B.W."/>
            <person name="Xu Y."/>
            <person name="Huang S."/>
            <person name="Fei Z."/>
        </authorList>
    </citation>
    <scope>NUCLEOTIDE SEQUENCE [LARGE SCALE GENOMIC DNA]</scope>
    <source>
        <strain evidence="19">cv. 9930</strain>
    </source>
</reference>
<evidence type="ECO:0000256" key="8">
    <source>
        <dbReference type="ARBA" id="ARBA00022827"/>
    </source>
</evidence>
<evidence type="ECO:0000256" key="11">
    <source>
        <dbReference type="ARBA" id="ARBA00023239"/>
    </source>
</evidence>
<evidence type="ECO:0000313" key="18">
    <source>
        <dbReference type="EMBL" id="KGN61119.1"/>
    </source>
</evidence>
<evidence type="ECO:0000256" key="13">
    <source>
        <dbReference type="PIRSR" id="PIRSR000137-3"/>
    </source>
</evidence>
<feature type="binding site" evidence="12">
    <location>
        <begin position="485"/>
        <end position="486"/>
    </location>
    <ligand>
        <name>FAD</name>
        <dbReference type="ChEBI" id="CHEBI:57692"/>
    </ligand>
</feature>
<dbReference type="SUPFAM" id="SSF51905">
    <property type="entry name" value="FAD/NAD(P)-binding domain"/>
    <property type="match status" value="1"/>
</dbReference>
<evidence type="ECO:0000313" key="19">
    <source>
        <dbReference type="Proteomes" id="UP000029981"/>
    </source>
</evidence>
<comment type="subunit">
    <text evidence="4">Monomer.</text>
</comment>
<dbReference type="GO" id="GO:0046593">
    <property type="term" value="F:mandelonitrile lyase activity"/>
    <property type="evidence" value="ECO:0007669"/>
    <property type="project" value="UniProtKB-EC"/>
</dbReference>
<dbReference type="PANTHER" id="PTHR45968">
    <property type="entry name" value="OSJNBA0019K04.7 PROTEIN"/>
    <property type="match status" value="1"/>
</dbReference>
<dbReference type="EC" id="4.1.2.10" evidence="5"/>
<dbReference type="eggNOG" id="KOG1238">
    <property type="taxonomic scope" value="Eukaryota"/>
</dbReference>
<dbReference type="EMBL" id="CM002923">
    <property type="protein sequence ID" value="KGN61119.1"/>
    <property type="molecule type" value="Genomic_DNA"/>
</dbReference>
<dbReference type="Proteomes" id="UP000029981">
    <property type="component" value="Chromosome 2"/>
</dbReference>
<feature type="domain" description="Glucose-methanol-choline oxidoreductase N-terminal" evidence="16">
    <location>
        <begin position="127"/>
        <end position="150"/>
    </location>
</feature>
<dbReference type="OMA" id="FIKHERF"/>
<keyword evidence="10" id="KW-0325">Glycoprotein</keyword>
<evidence type="ECO:0000256" key="7">
    <source>
        <dbReference type="ARBA" id="ARBA00022729"/>
    </source>
</evidence>
<sequence>MEHNLMASFLLFILMSMLHFQFGFPLSSNSNPNEDLKYMNFVQDASELLENEEYDYIVIGGGTAGCPLATTLSANFSVLLLERGNVPTKYPTVLSEQAFPNVFTTEDDGENPFQRFVSEDGVEIIRGRVLGGSSMLNAGFYSRGHPEFFDISGVDWDKELVEKAYEWVEESVIFEANINNGWQYAFRKALLEAGVGPYHGFDLNHRIGTKIGGSIFDKEGNRHGSVELLNKAQPNNLKVGIQAVVQKILFSDLSATGVSYSDSKGNLHTASIRKNGEIIVSAGTIGSPQLLLLSGIGPKSHLESLKIPVVLHQPYVGQSMSDNPRYTVHVILPYPMATSAVKAVGTLENNVHLQSITGFLPFSLPPSFSLVPPGLDSVNLSLASLVGKFSEVLSEGSLYLTSSTDVKENPSVSFNYYSHPDDLAKCVRGVRKMGDLLKTEAMENIKIQDFEGNKRFAFLEPSLPGNLSDVGLVEEFCKKTVTTYWHYHGGCLVGKVVDGNYKVIGIENLRVVDGSTFVDSPGTNPMATVMMLGRYVGLKIKQERSKLSFRDVGHNML</sequence>
<dbReference type="InterPro" id="IPR036188">
    <property type="entry name" value="FAD/NAD-bd_sf"/>
</dbReference>
<keyword evidence="11" id="KW-0456">Lyase</keyword>
<feature type="signal peptide" evidence="15">
    <location>
        <begin position="1"/>
        <end position="23"/>
    </location>
</feature>
<feature type="binding site" evidence="12">
    <location>
        <position position="484"/>
    </location>
    <ligand>
        <name>substrate</name>
    </ligand>
</feature>
<keyword evidence="9 13" id="KW-1015">Disulfide bond</keyword>
<keyword evidence="6 14" id="KW-0285">Flavoprotein</keyword>
<dbReference type="KEGG" id="csv:101211615"/>
<dbReference type="Gene3D" id="3.50.50.60">
    <property type="entry name" value="FAD/NAD(P)-binding domain"/>
    <property type="match status" value="1"/>
</dbReference>
<keyword evidence="8 12" id="KW-0274">FAD</keyword>
<evidence type="ECO:0000256" key="1">
    <source>
        <dbReference type="ARBA" id="ARBA00001147"/>
    </source>
</evidence>
<dbReference type="Gene3D" id="3.30.410.40">
    <property type="match status" value="1"/>
</dbReference>
<dbReference type="GO" id="GO:0050660">
    <property type="term" value="F:flavin adenine dinucleotide binding"/>
    <property type="evidence" value="ECO:0007669"/>
    <property type="project" value="InterPro"/>
</dbReference>
<evidence type="ECO:0000256" key="14">
    <source>
        <dbReference type="RuleBase" id="RU003968"/>
    </source>
</evidence>
<evidence type="ECO:0000256" key="12">
    <source>
        <dbReference type="PIRSR" id="PIRSR000137-2"/>
    </source>
</evidence>
<accession>A0A0A0LJ83</accession>
<protein>
    <recommendedName>
        <fullName evidence="5">(R)-mandelonitrile lyase</fullName>
        <ecNumber evidence="5">4.1.2.10</ecNumber>
    </recommendedName>
</protein>
<dbReference type="InterPro" id="IPR000172">
    <property type="entry name" value="GMC_OxRdtase_N"/>
</dbReference>
<dbReference type="PROSITE" id="PS00623">
    <property type="entry name" value="GMC_OXRED_1"/>
    <property type="match status" value="1"/>
</dbReference>
<feature type="chain" id="PRO_5001972959" description="(R)-mandelonitrile lyase" evidence="15">
    <location>
        <begin position="24"/>
        <end position="557"/>
    </location>
</feature>
<organism evidence="18 19">
    <name type="scientific">Cucumis sativus</name>
    <name type="common">Cucumber</name>
    <dbReference type="NCBI Taxonomy" id="3659"/>
    <lineage>
        <taxon>Eukaryota</taxon>
        <taxon>Viridiplantae</taxon>
        <taxon>Streptophyta</taxon>
        <taxon>Embryophyta</taxon>
        <taxon>Tracheophyta</taxon>
        <taxon>Spermatophyta</taxon>
        <taxon>Magnoliopsida</taxon>
        <taxon>eudicotyledons</taxon>
        <taxon>Gunneridae</taxon>
        <taxon>Pentapetalae</taxon>
        <taxon>rosids</taxon>
        <taxon>fabids</taxon>
        <taxon>Cucurbitales</taxon>
        <taxon>Cucurbitaceae</taxon>
        <taxon>Benincaseae</taxon>
        <taxon>Cucumis</taxon>
    </lineage>
</organism>
<evidence type="ECO:0000256" key="3">
    <source>
        <dbReference type="ARBA" id="ARBA00010790"/>
    </source>
</evidence>
<evidence type="ECO:0000256" key="4">
    <source>
        <dbReference type="ARBA" id="ARBA00011245"/>
    </source>
</evidence>
<feature type="binding site" evidence="12">
    <location>
        <position position="245"/>
    </location>
    <ligand>
        <name>FAD</name>
        <dbReference type="ChEBI" id="CHEBI:57692"/>
    </ligand>
</feature>
<evidence type="ECO:0000256" key="10">
    <source>
        <dbReference type="ARBA" id="ARBA00023180"/>
    </source>
</evidence>
<evidence type="ECO:0000259" key="16">
    <source>
        <dbReference type="PROSITE" id="PS00623"/>
    </source>
</evidence>
<dbReference type="InterPro" id="IPR051871">
    <property type="entry name" value="GMC_Oxidoreductase-Related"/>
</dbReference>
<dbReference type="STRING" id="3659.A0A0A0LJ83"/>
<gene>
    <name evidence="18" type="ORF">Csa_2G055560</name>
</gene>
<dbReference type="PANTHER" id="PTHR45968:SF23">
    <property type="entry name" value="GLUCOSE-METHANOL-CHOLINE OXIDOREDUCTASE N-TERMINAL DOMAIN-CONTAINING PROTEIN"/>
    <property type="match status" value="1"/>
</dbReference>
<dbReference type="OrthoDB" id="269227at2759"/>
<comment type="catalytic activity">
    <reaction evidence="1">
        <text>(R)-mandelonitrile = benzaldehyde + hydrogen cyanide</text>
        <dbReference type="Rhea" id="RHEA:18313"/>
        <dbReference type="ChEBI" id="CHEBI:17169"/>
        <dbReference type="ChEBI" id="CHEBI:18407"/>
        <dbReference type="ChEBI" id="CHEBI:18450"/>
        <dbReference type="EC" id="4.1.2.10"/>
    </reaction>
</comment>
<keyword evidence="7 15" id="KW-0732">Signal</keyword>
<reference evidence="18 19" key="4">
    <citation type="journal article" date="2011" name="BMC Genomics">
        <title>RNA-Seq improves annotation of protein-coding genes in the cucumber genome.</title>
        <authorList>
            <person name="Li Z."/>
            <person name="Zhang Z."/>
            <person name="Yan P."/>
            <person name="Huang S."/>
            <person name="Fei Z."/>
            <person name="Lin K."/>
        </authorList>
    </citation>
    <scope>NUCLEOTIDE SEQUENCE [LARGE SCALE GENOMIC DNA]</scope>
    <source>
        <strain evidence="19">cv. 9930</strain>
    </source>
</reference>
<feature type="binding site" evidence="12">
    <location>
        <position position="514"/>
    </location>
    <ligand>
        <name>FAD</name>
        <dbReference type="ChEBI" id="CHEBI:57692"/>
    </ligand>
</feature>
<evidence type="ECO:0000259" key="17">
    <source>
        <dbReference type="PROSITE" id="PS00624"/>
    </source>
</evidence>
<feature type="binding site" evidence="12">
    <location>
        <position position="129"/>
    </location>
    <ligand>
        <name>FAD</name>
        <dbReference type="ChEBI" id="CHEBI:57692"/>
    </ligand>
</feature>
<comment type="cofactor">
    <cofactor evidence="2 12">
        <name>FAD</name>
        <dbReference type="ChEBI" id="CHEBI:57692"/>
    </cofactor>
</comment>
<dbReference type="Gramene" id="KGN61119">
    <property type="protein sequence ID" value="KGN61119"/>
    <property type="gene ID" value="Csa_2G055560"/>
</dbReference>
<dbReference type="GO" id="GO:0016614">
    <property type="term" value="F:oxidoreductase activity, acting on CH-OH group of donors"/>
    <property type="evidence" value="ECO:0007669"/>
    <property type="project" value="InterPro"/>
</dbReference>
<dbReference type="Pfam" id="PF00732">
    <property type="entry name" value="GMC_oxred_N"/>
    <property type="match status" value="1"/>
</dbReference>
<dbReference type="AlphaFoldDB" id="A0A0A0LJ83"/>
<proteinExistence type="inferred from homology"/>
<name>A0A0A0LJ83_CUCSA</name>
<dbReference type="InterPro" id="IPR012132">
    <property type="entry name" value="GMC_OxRdtase"/>
</dbReference>
<dbReference type="PIRSF" id="PIRSF000137">
    <property type="entry name" value="Alcohol_oxidase"/>
    <property type="match status" value="1"/>
</dbReference>
<reference evidence="18 19" key="2">
    <citation type="journal article" date="2009" name="PLoS ONE">
        <title>An integrated genetic and cytogenetic map of the cucumber genome.</title>
        <authorList>
            <person name="Ren Y."/>
            <person name="Zhang Z."/>
            <person name="Liu J."/>
            <person name="Staub J.E."/>
            <person name="Han Y."/>
            <person name="Cheng Z."/>
            <person name="Li X."/>
            <person name="Lu J."/>
            <person name="Miao H."/>
            <person name="Kang H."/>
            <person name="Xie B."/>
            <person name="Gu X."/>
            <person name="Wang X."/>
            <person name="Du Y."/>
            <person name="Jin W."/>
            <person name="Huang S."/>
        </authorList>
    </citation>
    <scope>NUCLEOTIDE SEQUENCE [LARGE SCALE GENOMIC DNA]</scope>
    <source>
        <strain evidence="19">cv. 9930</strain>
    </source>
</reference>
<dbReference type="SUPFAM" id="SSF54373">
    <property type="entry name" value="FAD-linked reductases, C-terminal domain"/>
    <property type="match status" value="1"/>
</dbReference>
<evidence type="ECO:0000256" key="9">
    <source>
        <dbReference type="ARBA" id="ARBA00023157"/>
    </source>
</evidence>
<dbReference type="Pfam" id="PF05199">
    <property type="entry name" value="GMC_oxred_C"/>
    <property type="match status" value="1"/>
</dbReference>
<comment type="similarity">
    <text evidence="3 14">Belongs to the GMC oxidoreductase family.</text>
</comment>
<evidence type="ECO:0000256" key="2">
    <source>
        <dbReference type="ARBA" id="ARBA00001974"/>
    </source>
</evidence>
<reference evidence="18 19" key="1">
    <citation type="journal article" date="2009" name="Nat. Genet.">
        <title>The genome of the cucumber, Cucumis sativus L.</title>
        <authorList>
            <person name="Huang S."/>
            <person name="Li R."/>
            <person name="Zhang Z."/>
            <person name="Li L."/>
            <person name="Gu X."/>
            <person name="Fan W."/>
            <person name="Lucas W.J."/>
            <person name="Wang X."/>
            <person name="Xie B."/>
            <person name="Ni P."/>
            <person name="Ren Y."/>
            <person name="Zhu H."/>
            <person name="Li J."/>
            <person name="Lin K."/>
            <person name="Jin W."/>
            <person name="Fei Z."/>
            <person name="Li G."/>
            <person name="Staub J."/>
            <person name="Kilian A."/>
            <person name="van der Vossen E.A."/>
            <person name="Wu Y."/>
            <person name="Guo J."/>
            <person name="He J."/>
            <person name="Jia Z."/>
            <person name="Ren Y."/>
            <person name="Tian G."/>
            <person name="Lu Y."/>
            <person name="Ruan J."/>
            <person name="Qian W."/>
            <person name="Wang M."/>
            <person name="Huang Q."/>
            <person name="Li B."/>
            <person name="Xuan Z."/>
            <person name="Cao J."/>
            <person name="Asan"/>
            <person name="Wu Z."/>
            <person name="Zhang J."/>
            <person name="Cai Q."/>
            <person name="Bai Y."/>
            <person name="Zhao B."/>
            <person name="Han Y."/>
            <person name="Li Y."/>
            <person name="Li X."/>
            <person name="Wang S."/>
            <person name="Shi Q."/>
            <person name="Liu S."/>
            <person name="Cho W.K."/>
            <person name="Kim J.Y."/>
            <person name="Xu Y."/>
            <person name="Heller-Uszynska K."/>
            <person name="Miao H."/>
            <person name="Cheng Z."/>
            <person name="Zhang S."/>
            <person name="Wu J."/>
            <person name="Yang Y."/>
            <person name="Kang H."/>
            <person name="Li M."/>
            <person name="Liang H."/>
            <person name="Ren X."/>
            <person name="Shi Z."/>
            <person name="Wen M."/>
            <person name="Jian M."/>
            <person name="Yang H."/>
            <person name="Zhang G."/>
            <person name="Yang Z."/>
            <person name="Chen R."/>
            <person name="Liu S."/>
            <person name="Li J."/>
            <person name="Ma L."/>
            <person name="Liu H."/>
            <person name="Zhou Y."/>
            <person name="Zhao J."/>
            <person name="Fang X."/>
            <person name="Li G."/>
            <person name="Fang L."/>
            <person name="Li Y."/>
            <person name="Liu D."/>
            <person name="Zheng H."/>
            <person name="Zhang Y."/>
            <person name="Qin N."/>
            <person name="Li Z."/>
            <person name="Yang G."/>
            <person name="Yang S."/>
            <person name="Bolund L."/>
            <person name="Kristiansen K."/>
            <person name="Zheng H."/>
            <person name="Li S."/>
            <person name="Zhang X."/>
            <person name="Yang H."/>
            <person name="Wang J."/>
            <person name="Sun R."/>
            <person name="Zhang B."/>
            <person name="Jiang S."/>
            <person name="Wang J."/>
            <person name="Du Y."/>
            <person name="Li S."/>
        </authorList>
    </citation>
    <scope>NUCLEOTIDE SEQUENCE [LARGE SCALE GENOMIC DNA]</scope>
    <source>
        <strain evidence="19">cv. 9930</strain>
    </source>
</reference>
<evidence type="ECO:0000256" key="5">
    <source>
        <dbReference type="ARBA" id="ARBA00013074"/>
    </source>
</evidence>
<evidence type="ECO:0000256" key="6">
    <source>
        <dbReference type="ARBA" id="ARBA00022630"/>
    </source>
</evidence>
<feature type="disulfide bond" evidence="13">
    <location>
        <begin position="426"/>
        <end position="477"/>
    </location>
</feature>
<feature type="domain" description="Glucose-methanol-choline oxidoreductase N-terminal" evidence="17">
    <location>
        <begin position="283"/>
        <end position="297"/>
    </location>
</feature>